<evidence type="ECO:0000256" key="3">
    <source>
        <dbReference type="ARBA" id="ARBA00022842"/>
    </source>
</evidence>
<name>A0ABQ9V1X7_SAGOE</name>
<dbReference type="PANTHER" id="PTHR12103:SF11">
    <property type="entry name" value="5'-NUCLEOTIDASE DOMAIN-CONTAINING PROTEIN 3"/>
    <property type="match status" value="1"/>
</dbReference>
<dbReference type="Proteomes" id="UP001266305">
    <property type="component" value="Unassembled WGS sequence"/>
</dbReference>
<dbReference type="PANTHER" id="PTHR12103">
    <property type="entry name" value="5'-NUCLEOTIDASE DOMAIN-CONTAINING"/>
    <property type="match status" value="1"/>
</dbReference>
<reference evidence="4 5" key="1">
    <citation type="submission" date="2023-05" db="EMBL/GenBank/DDBJ databases">
        <title>B98-5 Cell Line De Novo Hybrid Assembly: An Optical Mapping Approach.</title>
        <authorList>
            <person name="Kananen K."/>
            <person name="Auerbach J.A."/>
            <person name="Kautto E."/>
            <person name="Blachly J.S."/>
        </authorList>
    </citation>
    <scope>NUCLEOTIDE SEQUENCE [LARGE SCALE GENOMIC DNA]</scope>
    <source>
        <strain evidence="4">B95-8</strain>
        <tissue evidence="4">Cell line</tissue>
    </source>
</reference>
<comment type="caution">
    <text evidence="4">The sequence shown here is derived from an EMBL/GenBank/DDBJ whole genome shotgun (WGS) entry which is preliminary data.</text>
</comment>
<dbReference type="Pfam" id="PF05761">
    <property type="entry name" value="5_nucleotid"/>
    <property type="match status" value="1"/>
</dbReference>
<keyword evidence="2" id="KW-0378">Hydrolase</keyword>
<sequence length="128" mass="14746">MKEKREPFRKMNEKGVLLWDKIHKLQKGQIYKQDLTLKHGWRTGAIIPELRSELRIMNTEQYIQTVAWLQTLTGLLEQMQDKGTDACSLGEYTCNLWPVAHACPLALEMGRELPCQPQLALRVGVAEQ</sequence>
<dbReference type="SUPFAM" id="SSF56784">
    <property type="entry name" value="HAD-like"/>
    <property type="match status" value="1"/>
</dbReference>
<evidence type="ECO:0000313" key="4">
    <source>
        <dbReference type="EMBL" id="KAK2102472.1"/>
    </source>
</evidence>
<organism evidence="4 5">
    <name type="scientific">Saguinus oedipus</name>
    <name type="common">Cotton-top tamarin</name>
    <name type="synonym">Oedipomidas oedipus</name>
    <dbReference type="NCBI Taxonomy" id="9490"/>
    <lineage>
        <taxon>Eukaryota</taxon>
        <taxon>Metazoa</taxon>
        <taxon>Chordata</taxon>
        <taxon>Craniata</taxon>
        <taxon>Vertebrata</taxon>
        <taxon>Euteleostomi</taxon>
        <taxon>Mammalia</taxon>
        <taxon>Eutheria</taxon>
        <taxon>Euarchontoglires</taxon>
        <taxon>Primates</taxon>
        <taxon>Haplorrhini</taxon>
        <taxon>Platyrrhini</taxon>
        <taxon>Cebidae</taxon>
        <taxon>Callitrichinae</taxon>
        <taxon>Saguinus</taxon>
    </lineage>
</organism>
<evidence type="ECO:0000256" key="1">
    <source>
        <dbReference type="ARBA" id="ARBA00022723"/>
    </source>
</evidence>
<dbReference type="InterPro" id="IPR008380">
    <property type="entry name" value="HAD-SF_hydro_IG_5-nucl"/>
</dbReference>
<dbReference type="InterPro" id="IPR036412">
    <property type="entry name" value="HAD-like_sf"/>
</dbReference>
<gene>
    <name evidence="4" type="primary">NT5DC3_2</name>
    <name evidence="4" type="ORF">P7K49_020139</name>
</gene>
<keyword evidence="1" id="KW-0479">Metal-binding</keyword>
<keyword evidence="5" id="KW-1185">Reference proteome</keyword>
<proteinExistence type="predicted"/>
<dbReference type="EMBL" id="JASSZA010000009">
    <property type="protein sequence ID" value="KAK2102472.1"/>
    <property type="molecule type" value="Genomic_DNA"/>
</dbReference>
<evidence type="ECO:0000313" key="5">
    <source>
        <dbReference type="Proteomes" id="UP001266305"/>
    </source>
</evidence>
<accession>A0ABQ9V1X7</accession>
<keyword evidence="3" id="KW-0460">Magnesium</keyword>
<evidence type="ECO:0000256" key="2">
    <source>
        <dbReference type="ARBA" id="ARBA00022801"/>
    </source>
</evidence>
<protein>
    <submittedName>
        <fullName evidence="4">5'-nucleotidase domain-containing protein 3</fullName>
    </submittedName>
</protein>